<evidence type="ECO:0000313" key="4">
    <source>
        <dbReference type="EMBL" id="MET3635151.1"/>
    </source>
</evidence>
<reference evidence="4 5" key="1">
    <citation type="submission" date="2024-06" db="EMBL/GenBank/DDBJ databases">
        <title>Genomic Encyclopedia of Type Strains, Phase IV (KMG-IV): sequencing the most valuable type-strain genomes for metagenomic binning, comparative biology and taxonomic classification.</title>
        <authorList>
            <person name="Goeker M."/>
        </authorList>
    </citation>
    <scope>NUCLEOTIDE SEQUENCE [LARGE SCALE GENOMIC DNA]</scope>
    <source>
        <strain evidence="4 5">DSM 28302</strain>
    </source>
</reference>
<evidence type="ECO:0000256" key="1">
    <source>
        <dbReference type="SAM" id="Coils"/>
    </source>
</evidence>
<dbReference type="RefSeq" id="WP_354369854.1">
    <property type="nucleotide sequence ID" value="NZ_JBEPLN010000047.1"/>
</dbReference>
<gene>
    <name evidence="4" type="ORF">ABID28_001813</name>
</gene>
<keyword evidence="1" id="KW-0175">Coiled coil</keyword>
<sequence>MNQKEWKKYFEEINHRSLSPDEVKDAIKRGEVKRSIGKMFLGALLLAVTVIIVVAFFSMRQEKTASNSNATSLEDTSSSIFEARASVSSQSDLVEDLQAQVDEQVSQVEALKAKSTMDISAMKSGDFSSVAGLWKTSTKEISIDASGRLSLGSLSTSVKFVQELNGGYQFRGNDGTPLGMASFVFYPETEVTTEKLVYSPPAAVATTDEYVRDSSASDALHEAEVKLAELESGLETEKALLEDYQESLTELEK</sequence>
<dbReference type="Pfam" id="PF19804">
    <property type="entry name" value="DUF6287"/>
    <property type="match status" value="1"/>
</dbReference>
<dbReference type="Proteomes" id="UP001549037">
    <property type="component" value="Unassembled WGS sequence"/>
</dbReference>
<keyword evidence="2" id="KW-0472">Membrane</keyword>
<accession>A0ABV2JHA5</accession>
<evidence type="ECO:0000313" key="5">
    <source>
        <dbReference type="Proteomes" id="UP001549037"/>
    </source>
</evidence>
<dbReference type="InterPro" id="IPR046254">
    <property type="entry name" value="DUF6287"/>
</dbReference>
<organism evidence="4 5">
    <name type="scientific">Streptococcus porcorum</name>
    <dbReference type="NCBI Taxonomy" id="701526"/>
    <lineage>
        <taxon>Bacteria</taxon>
        <taxon>Bacillati</taxon>
        <taxon>Bacillota</taxon>
        <taxon>Bacilli</taxon>
        <taxon>Lactobacillales</taxon>
        <taxon>Streptococcaceae</taxon>
        <taxon>Streptococcus</taxon>
    </lineage>
</organism>
<keyword evidence="5" id="KW-1185">Reference proteome</keyword>
<evidence type="ECO:0000259" key="3">
    <source>
        <dbReference type="Pfam" id="PF19804"/>
    </source>
</evidence>
<name>A0ABV2JHA5_9STRE</name>
<proteinExistence type="predicted"/>
<protein>
    <recommendedName>
        <fullName evidence="3">DUF6287 domain-containing protein</fullName>
    </recommendedName>
</protein>
<evidence type="ECO:0000256" key="2">
    <source>
        <dbReference type="SAM" id="Phobius"/>
    </source>
</evidence>
<dbReference type="EMBL" id="JBEPLN010000047">
    <property type="protein sequence ID" value="MET3635151.1"/>
    <property type="molecule type" value="Genomic_DNA"/>
</dbReference>
<keyword evidence="2" id="KW-1133">Transmembrane helix</keyword>
<feature type="transmembrane region" description="Helical" evidence="2">
    <location>
        <begin position="39"/>
        <end position="59"/>
    </location>
</feature>
<feature type="coiled-coil region" evidence="1">
    <location>
        <begin position="220"/>
        <end position="247"/>
    </location>
</feature>
<comment type="caution">
    <text evidence="4">The sequence shown here is derived from an EMBL/GenBank/DDBJ whole genome shotgun (WGS) entry which is preliminary data.</text>
</comment>
<feature type="domain" description="DUF6287" evidence="3">
    <location>
        <begin position="115"/>
        <end position="135"/>
    </location>
</feature>
<keyword evidence="2" id="KW-0812">Transmembrane</keyword>